<organism evidence="5 6">
    <name type="scientific">Roseisalinus antarcticus</name>
    <dbReference type="NCBI Taxonomy" id="254357"/>
    <lineage>
        <taxon>Bacteria</taxon>
        <taxon>Pseudomonadati</taxon>
        <taxon>Pseudomonadota</taxon>
        <taxon>Alphaproteobacteria</taxon>
        <taxon>Rhodobacterales</taxon>
        <taxon>Roseobacteraceae</taxon>
        <taxon>Roseisalinus</taxon>
    </lineage>
</organism>
<keyword evidence="6" id="KW-1185">Reference proteome</keyword>
<proteinExistence type="predicted"/>
<dbReference type="Pfam" id="PF00891">
    <property type="entry name" value="Methyltransf_2"/>
    <property type="match status" value="1"/>
</dbReference>
<dbReference type="Proteomes" id="UP000193900">
    <property type="component" value="Unassembled WGS sequence"/>
</dbReference>
<evidence type="ECO:0000313" key="5">
    <source>
        <dbReference type="EMBL" id="SLN31381.1"/>
    </source>
</evidence>
<evidence type="ECO:0000256" key="2">
    <source>
        <dbReference type="ARBA" id="ARBA00022679"/>
    </source>
</evidence>
<dbReference type="PANTHER" id="PTHR43712">
    <property type="entry name" value="PUTATIVE (AFU_ORTHOLOGUE AFUA_4G14580)-RELATED"/>
    <property type="match status" value="1"/>
</dbReference>
<dbReference type="AlphaFoldDB" id="A0A1Y5S3A8"/>
<sequence>MRIPLVRRLVRREGEAMFDLVAGFCHAQILMGLVDLGVFARLERGPVPLAALAAETSVPEVRMAVLVRAGAALGLLSERFGRVRLTARGAALAAVPGLPGMIAHHRILYRDLSDPAAFFRDEVETELAGFWPYVFGAGAASDPGQAAAYSRLMADSQLLVAEDTLALANLSNARHLMDVGGGTGAFLAAVAARHPALRLTLFDLPAVAPEAATRLGPRAEIRSGSFRDDPLPCGADTISLVRVLYDHDDTTVRALLAAAHAALPAGGRLIVSEPMSGSRAGDAYFALYCMAMRTGRVRRAREIGALMREAGFQTDGKGRSRRPFVTSVVTGVRKS</sequence>
<dbReference type="Gene3D" id="1.10.10.10">
    <property type="entry name" value="Winged helix-like DNA-binding domain superfamily/Winged helix DNA-binding domain"/>
    <property type="match status" value="1"/>
</dbReference>
<reference evidence="5 6" key="1">
    <citation type="submission" date="2017-03" db="EMBL/GenBank/DDBJ databases">
        <authorList>
            <person name="Afonso C.L."/>
            <person name="Miller P.J."/>
            <person name="Scott M.A."/>
            <person name="Spackman E."/>
            <person name="Goraichik I."/>
            <person name="Dimitrov K.M."/>
            <person name="Suarez D.L."/>
            <person name="Swayne D.E."/>
        </authorList>
    </citation>
    <scope>NUCLEOTIDE SEQUENCE [LARGE SCALE GENOMIC DNA]</scope>
    <source>
        <strain evidence="5 6">CECT 7023</strain>
    </source>
</reference>
<protein>
    <submittedName>
        <fullName evidence="5">Demethylspheroidene O-methyltransferase</fullName>
        <ecNumber evidence="5">2.1.1.210</ecNumber>
    </submittedName>
</protein>
<evidence type="ECO:0000259" key="4">
    <source>
        <dbReference type="Pfam" id="PF00891"/>
    </source>
</evidence>
<dbReference type="InterPro" id="IPR029063">
    <property type="entry name" value="SAM-dependent_MTases_sf"/>
</dbReference>
<dbReference type="EMBL" id="FWFZ01000004">
    <property type="protein sequence ID" value="SLN31381.1"/>
    <property type="molecule type" value="Genomic_DNA"/>
</dbReference>
<keyword evidence="1 5" id="KW-0489">Methyltransferase</keyword>
<evidence type="ECO:0000256" key="1">
    <source>
        <dbReference type="ARBA" id="ARBA00022603"/>
    </source>
</evidence>
<keyword evidence="3" id="KW-0949">S-adenosyl-L-methionine</keyword>
<feature type="domain" description="O-methyltransferase C-terminal" evidence="4">
    <location>
        <begin position="118"/>
        <end position="313"/>
    </location>
</feature>
<dbReference type="GO" id="GO:0032259">
    <property type="term" value="P:methylation"/>
    <property type="evidence" value="ECO:0007669"/>
    <property type="project" value="UniProtKB-KW"/>
</dbReference>
<evidence type="ECO:0000313" key="6">
    <source>
        <dbReference type="Proteomes" id="UP000193900"/>
    </source>
</evidence>
<dbReference type="InterPro" id="IPR001077">
    <property type="entry name" value="COMT_C"/>
</dbReference>
<gene>
    <name evidence="5" type="primary">crtF</name>
    <name evidence="5" type="ORF">ROA7023_01088</name>
</gene>
<evidence type="ECO:0000256" key="3">
    <source>
        <dbReference type="ARBA" id="ARBA00022691"/>
    </source>
</evidence>
<dbReference type="RefSeq" id="WP_234992043.1">
    <property type="nucleotide sequence ID" value="NZ_FWFZ01000004.1"/>
</dbReference>
<dbReference type="EC" id="2.1.1.210" evidence="5"/>
<dbReference type="SUPFAM" id="SSF53335">
    <property type="entry name" value="S-adenosyl-L-methionine-dependent methyltransferases"/>
    <property type="match status" value="1"/>
</dbReference>
<accession>A0A1Y5S3A8</accession>
<dbReference type="Gene3D" id="1.10.287.1350">
    <property type="match status" value="1"/>
</dbReference>
<dbReference type="GO" id="GO:0043803">
    <property type="term" value="F:hydroxyneurosporene-O-methyltransferase activity"/>
    <property type="evidence" value="ECO:0007669"/>
    <property type="project" value="UniProtKB-EC"/>
</dbReference>
<dbReference type="InterPro" id="IPR036388">
    <property type="entry name" value="WH-like_DNA-bd_sf"/>
</dbReference>
<name>A0A1Y5S3A8_9RHOB</name>
<dbReference type="GO" id="GO:0008171">
    <property type="term" value="F:O-methyltransferase activity"/>
    <property type="evidence" value="ECO:0007669"/>
    <property type="project" value="InterPro"/>
</dbReference>
<dbReference type="InterPro" id="IPR016461">
    <property type="entry name" value="COMT-like"/>
</dbReference>
<dbReference type="SUPFAM" id="SSF46785">
    <property type="entry name" value="Winged helix' DNA-binding domain"/>
    <property type="match status" value="1"/>
</dbReference>
<keyword evidence="2 5" id="KW-0808">Transferase</keyword>
<dbReference type="InterPro" id="IPR036390">
    <property type="entry name" value="WH_DNA-bd_sf"/>
</dbReference>
<dbReference type="PROSITE" id="PS51683">
    <property type="entry name" value="SAM_OMT_II"/>
    <property type="match status" value="1"/>
</dbReference>
<dbReference type="PANTHER" id="PTHR43712:SF2">
    <property type="entry name" value="O-METHYLTRANSFERASE CICE"/>
    <property type="match status" value="1"/>
</dbReference>
<dbReference type="Gene3D" id="3.40.50.150">
    <property type="entry name" value="Vaccinia Virus protein VP39"/>
    <property type="match status" value="1"/>
</dbReference>